<sequence>MADIADGARALGVEFPLVQAGMGGIANPDLAVAVCEAGALGTIALYKLDAERSRDLVAETAERTGRAFGVNVIPEVAGEALLRRQLDAALGGLPAGRTAVLNSYGLPPRWLAEALRGGPYRLLVQVGTADDAARATDLGCAVVALQGTEAGGHLLGRLTRSALLAETAGRGLGVPLLAAGGLSHGAELAAASQQGAAGWMCGTAFVAAVESGAHPRYKQALVAASPGDTVITDRFDIGWPGRRHRVLRGVVTDSPAPLPSSFIAWTTVAGGRQPVPRGSAAAPTAEAEGGVDEMARYAGTGCVAVTAVTGAARIVTDLRTGFLHALKESNTHGR</sequence>
<accession>A0A8J7GRQ1</accession>
<dbReference type="EMBL" id="JADOUF010000001">
    <property type="protein sequence ID" value="MBG6135751.1"/>
    <property type="molecule type" value="Genomic_DNA"/>
</dbReference>
<dbReference type="InterPro" id="IPR013785">
    <property type="entry name" value="Aldolase_TIM"/>
</dbReference>
<keyword evidence="5" id="KW-1185">Reference proteome</keyword>
<gene>
    <name evidence="4" type="ORF">IW245_001945</name>
</gene>
<dbReference type="PANTHER" id="PTHR32332:SF20">
    <property type="entry name" value="2-NITROPROPANE DIOXYGENASE-LIKE PROTEIN"/>
    <property type="match status" value="1"/>
</dbReference>
<dbReference type="EC" id="1.13.12.16" evidence="4"/>
<keyword evidence="3 4" id="KW-0560">Oxidoreductase</keyword>
<dbReference type="Proteomes" id="UP000622552">
    <property type="component" value="Unassembled WGS sequence"/>
</dbReference>
<keyword evidence="2" id="KW-0288">FMN</keyword>
<name>A0A8J7GRQ1_9ACTN</name>
<dbReference type="AlphaFoldDB" id="A0A8J7GRQ1"/>
<dbReference type="RefSeq" id="WP_197002818.1">
    <property type="nucleotide sequence ID" value="NZ_BONS01000002.1"/>
</dbReference>
<dbReference type="PANTHER" id="PTHR32332">
    <property type="entry name" value="2-NITROPROPANE DIOXYGENASE"/>
    <property type="match status" value="1"/>
</dbReference>
<organism evidence="4 5">
    <name type="scientific">Longispora fulva</name>
    <dbReference type="NCBI Taxonomy" id="619741"/>
    <lineage>
        <taxon>Bacteria</taxon>
        <taxon>Bacillati</taxon>
        <taxon>Actinomycetota</taxon>
        <taxon>Actinomycetes</taxon>
        <taxon>Micromonosporales</taxon>
        <taxon>Micromonosporaceae</taxon>
        <taxon>Longispora</taxon>
    </lineage>
</organism>
<dbReference type="Gene3D" id="3.20.20.70">
    <property type="entry name" value="Aldolase class I"/>
    <property type="match status" value="1"/>
</dbReference>
<evidence type="ECO:0000256" key="2">
    <source>
        <dbReference type="ARBA" id="ARBA00022643"/>
    </source>
</evidence>
<dbReference type="CDD" id="cd04730">
    <property type="entry name" value="NPD_like"/>
    <property type="match status" value="1"/>
</dbReference>
<keyword evidence="4" id="KW-0503">Monooxygenase</keyword>
<reference evidence="4" key="1">
    <citation type="submission" date="2020-11" db="EMBL/GenBank/DDBJ databases">
        <title>Sequencing the genomes of 1000 actinobacteria strains.</title>
        <authorList>
            <person name="Klenk H.-P."/>
        </authorList>
    </citation>
    <scope>NUCLEOTIDE SEQUENCE</scope>
    <source>
        <strain evidence="4">DSM 45356</strain>
    </source>
</reference>
<protein>
    <submittedName>
        <fullName evidence="4">Nitronate monooxygenase</fullName>
        <ecNumber evidence="4">1.13.12.16</ecNumber>
    </submittedName>
</protein>
<evidence type="ECO:0000313" key="5">
    <source>
        <dbReference type="Proteomes" id="UP000622552"/>
    </source>
</evidence>
<dbReference type="GO" id="GO:0018580">
    <property type="term" value="F:nitronate monooxygenase activity"/>
    <property type="evidence" value="ECO:0007669"/>
    <property type="project" value="UniProtKB-EC"/>
</dbReference>
<evidence type="ECO:0000313" key="4">
    <source>
        <dbReference type="EMBL" id="MBG6135751.1"/>
    </source>
</evidence>
<dbReference type="Pfam" id="PF03060">
    <property type="entry name" value="NMO"/>
    <property type="match status" value="2"/>
</dbReference>
<evidence type="ECO:0000256" key="3">
    <source>
        <dbReference type="ARBA" id="ARBA00023002"/>
    </source>
</evidence>
<proteinExistence type="predicted"/>
<dbReference type="SUPFAM" id="SSF51412">
    <property type="entry name" value="Inosine monophosphate dehydrogenase (IMPDH)"/>
    <property type="match status" value="1"/>
</dbReference>
<dbReference type="InterPro" id="IPR004136">
    <property type="entry name" value="NMO"/>
</dbReference>
<keyword evidence="1" id="KW-0285">Flavoprotein</keyword>
<evidence type="ECO:0000256" key="1">
    <source>
        <dbReference type="ARBA" id="ARBA00022630"/>
    </source>
</evidence>
<comment type="caution">
    <text evidence="4">The sequence shown here is derived from an EMBL/GenBank/DDBJ whole genome shotgun (WGS) entry which is preliminary data.</text>
</comment>